<evidence type="ECO:0000256" key="7">
    <source>
        <dbReference type="ARBA" id="ARBA00043987"/>
    </source>
</evidence>
<feature type="transmembrane region" description="Helical" evidence="8">
    <location>
        <begin position="207"/>
        <end position="227"/>
    </location>
</feature>
<keyword evidence="4 8" id="KW-0812">Transmembrane</keyword>
<gene>
    <name evidence="9" type="ORF">FRACA_900008</name>
</gene>
<evidence type="ECO:0000256" key="8">
    <source>
        <dbReference type="SAM" id="Phobius"/>
    </source>
</evidence>
<feature type="transmembrane region" description="Helical" evidence="8">
    <location>
        <begin position="336"/>
        <end position="357"/>
    </location>
</feature>
<comment type="similarity">
    <text evidence="7">Belongs to the MptA/B family.</text>
</comment>
<evidence type="ECO:0000256" key="4">
    <source>
        <dbReference type="ARBA" id="ARBA00022692"/>
    </source>
</evidence>
<feature type="transmembrane region" description="Helical" evidence="8">
    <location>
        <begin position="485"/>
        <end position="507"/>
    </location>
</feature>
<feature type="transmembrane region" description="Helical" evidence="8">
    <location>
        <begin position="292"/>
        <end position="316"/>
    </location>
</feature>
<evidence type="ECO:0008006" key="11">
    <source>
        <dbReference type="Google" id="ProtNLM"/>
    </source>
</evidence>
<evidence type="ECO:0000313" key="10">
    <source>
        <dbReference type="Proteomes" id="UP000234331"/>
    </source>
</evidence>
<organism evidence="9 10">
    <name type="scientific">Frankia canadensis</name>
    <dbReference type="NCBI Taxonomy" id="1836972"/>
    <lineage>
        <taxon>Bacteria</taxon>
        <taxon>Bacillati</taxon>
        <taxon>Actinomycetota</taxon>
        <taxon>Actinomycetes</taxon>
        <taxon>Frankiales</taxon>
        <taxon>Frankiaceae</taxon>
        <taxon>Frankia</taxon>
    </lineage>
</organism>
<dbReference type="InterPro" id="IPR049829">
    <property type="entry name" value="MptA/B-like"/>
</dbReference>
<evidence type="ECO:0000256" key="6">
    <source>
        <dbReference type="ARBA" id="ARBA00023136"/>
    </source>
</evidence>
<evidence type="ECO:0000256" key="1">
    <source>
        <dbReference type="ARBA" id="ARBA00004141"/>
    </source>
</evidence>
<keyword evidence="6 8" id="KW-0472">Membrane</keyword>
<keyword evidence="3" id="KW-0808">Transferase</keyword>
<dbReference type="Proteomes" id="UP000234331">
    <property type="component" value="Unassembled WGS sequence"/>
</dbReference>
<dbReference type="GO" id="GO:0016757">
    <property type="term" value="F:glycosyltransferase activity"/>
    <property type="evidence" value="ECO:0007669"/>
    <property type="project" value="UniProtKB-KW"/>
</dbReference>
<dbReference type="Pfam" id="PF26314">
    <property type="entry name" value="MptA_B_family"/>
    <property type="match status" value="1"/>
</dbReference>
<reference evidence="9 10" key="1">
    <citation type="submission" date="2017-06" db="EMBL/GenBank/DDBJ databases">
        <authorList>
            <person name="Kim H.J."/>
            <person name="Triplett B.A."/>
        </authorList>
    </citation>
    <scope>NUCLEOTIDE SEQUENCE [LARGE SCALE GENOMIC DNA]</scope>
    <source>
        <strain evidence="9">FRACA_ARgP5</strain>
    </source>
</reference>
<dbReference type="EMBL" id="FZMO01000559">
    <property type="protein sequence ID" value="SNQ52080.1"/>
    <property type="molecule type" value="Genomic_DNA"/>
</dbReference>
<protein>
    <recommendedName>
        <fullName evidence="11">Alpha-1,6-mannosyltransferase</fullName>
    </recommendedName>
</protein>
<feature type="transmembrane region" description="Helical" evidence="8">
    <location>
        <begin position="513"/>
        <end position="536"/>
    </location>
</feature>
<dbReference type="GO" id="GO:0016020">
    <property type="term" value="C:membrane"/>
    <property type="evidence" value="ECO:0007669"/>
    <property type="project" value="UniProtKB-SubCell"/>
</dbReference>
<feature type="transmembrane region" description="Helical" evidence="8">
    <location>
        <begin position="21"/>
        <end position="44"/>
    </location>
</feature>
<name>A0A2I2L2C7_9ACTN</name>
<dbReference type="RefSeq" id="WP_243408161.1">
    <property type="nucleotide sequence ID" value="NZ_FZMO01000559.1"/>
</dbReference>
<feature type="transmembrane region" description="Helical" evidence="8">
    <location>
        <begin position="239"/>
        <end position="272"/>
    </location>
</feature>
<dbReference type="AlphaFoldDB" id="A0A2I2L2C7"/>
<evidence type="ECO:0000256" key="5">
    <source>
        <dbReference type="ARBA" id="ARBA00022989"/>
    </source>
</evidence>
<proteinExistence type="inferred from homology"/>
<evidence type="ECO:0000256" key="3">
    <source>
        <dbReference type="ARBA" id="ARBA00022679"/>
    </source>
</evidence>
<accession>A0A2I2L2C7</accession>
<feature type="transmembrane region" description="Helical" evidence="8">
    <location>
        <begin position="369"/>
        <end position="390"/>
    </location>
</feature>
<keyword evidence="10" id="KW-1185">Reference proteome</keyword>
<feature type="transmembrane region" description="Helical" evidence="8">
    <location>
        <begin position="109"/>
        <end position="128"/>
    </location>
</feature>
<feature type="transmembrane region" description="Helical" evidence="8">
    <location>
        <begin position="77"/>
        <end position="97"/>
    </location>
</feature>
<sequence>MVQPREAPPASPRWAHRLPRVLSHSTSLLLVVGGAVAALAAMVAEGRLGPRDPNVTDPSFWWGILPSAPPGETTRGVLAGVSALSVITLGLCWAVLVRAVLAGRVGTRTGLAAAAAWSLPFAVGPPLFSRDAYAYAGQGELARLGLDPATHGIATLLTAGAADGSGPAFVHAVDPRWSLTHSPYGGAAVAVERAAAIIGGGPTGTVVVLRIVAVLATLALIALALRLAGPAPGPRAAVAVLVAANPVVVIHLVGGAHLDALVAAAVVAALVVDRAGDPPGSNPLTGAAATALAALAFNIKATALLAVGWLMVAHLLAARREPRPLHAGATRLAGDLVAVAATTGLCTAAAGFGPTWIHSLSTSGTLSTGIAPASLCATLVNGLLGLVGAHPGHGPTLRVTRALCLLAAAAVVAALVLRAWRRGGGPVAQETSALDTRPDLAVLGLGGLAVALGNPVVYPWYLASCLPALALLAALLAGRARAVTAAGTAVVSAWLCLATLPPLAATWRLLGRAGATGLVTLLGLAAVAGSAALVAARRRPAPPTSTP</sequence>
<dbReference type="NCBIfam" id="NF038066">
    <property type="entry name" value="MptB"/>
    <property type="match status" value="1"/>
</dbReference>
<evidence type="ECO:0000256" key="2">
    <source>
        <dbReference type="ARBA" id="ARBA00022676"/>
    </source>
</evidence>
<feature type="transmembrane region" description="Helical" evidence="8">
    <location>
        <begin position="402"/>
        <end position="420"/>
    </location>
</feature>
<keyword evidence="2" id="KW-0328">Glycosyltransferase</keyword>
<evidence type="ECO:0000313" key="9">
    <source>
        <dbReference type="EMBL" id="SNQ52080.1"/>
    </source>
</evidence>
<keyword evidence="5 8" id="KW-1133">Transmembrane helix</keyword>
<comment type="subcellular location">
    <subcellularLocation>
        <location evidence="1">Membrane</location>
        <topology evidence="1">Multi-pass membrane protein</topology>
    </subcellularLocation>
</comment>